<name>A0A4S9XL40_AURPU</name>
<protein>
    <submittedName>
        <fullName evidence="1">Uncharacterized protein</fullName>
    </submittedName>
</protein>
<dbReference type="AlphaFoldDB" id="A0A4S9XL40"/>
<comment type="caution">
    <text evidence="1">The sequence shown here is derived from an EMBL/GenBank/DDBJ whole genome shotgun (WGS) entry which is preliminary data.</text>
</comment>
<dbReference type="Pfam" id="PF12311">
    <property type="entry name" value="DUF3632"/>
    <property type="match status" value="1"/>
</dbReference>
<accession>A0A4S9XL40</accession>
<sequence length="343" mass="38798">MVDNWTTTTLTASNSKNAWNRPEEQNTISVIQGLLDGTIEPETAAHDIASTYHPRLLKGEKISYYPFTLLSLAIIYPTTTFKNFEDIVQMLMHVSKLPDIIVNGEPFKENYRTYWHDIPEFSFEFSQTALSVFSSFFLHSLKFLLTCFITVVNTIEDIDLGNCTVTWHQQAQQYLSASTFASLYLRALSPTLSPVEFKSMQSEALLSLSNALEVSTDSFPQLRRAEIYTPAASAYLIHSAPLIWSFCETKERYQENKVWKEWIGGSDGSEPLWKGDDGFSVQRWGVWKERLGDLAGLKRRGFAGRVVDGIVMHARMAGRAMDEVELEDGFALDGVSGLYQHSD</sequence>
<organism evidence="1 2">
    <name type="scientific">Aureobasidium pullulans</name>
    <name type="common">Black yeast</name>
    <name type="synonym">Pullularia pullulans</name>
    <dbReference type="NCBI Taxonomy" id="5580"/>
    <lineage>
        <taxon>Eukaryota</taxon>
        <taxon>Fungi</taxon>
        <taxon>Dikarya</taxon>
        <taxon>Ascomycota</taxon>
        <taxon>Pezizomycotina</taxon>
        <taxon>Dothideomycetes</taxon>
        <taxon>Dothideomycetidae</taxon>
        <taxon>Dothideales</taxon>
        <taxon>Saccotheciaceae</taxon>
        <taxon>Aureobasidium</taxon>
    </lineage>
</organism>
<dbReference type="InterPro" id="IPR022085">
    <property type="entry name" value="OpdG"/>
</dbReference>
<evidence type="ECO:0000313" key="2">
    <source>
        <dbReference type="Proteomes" id="UP000310039"/>
    </source>
</evidence>
<dbReference type="EMBL" id="QZBT01000129">
    <property type="protein sequence ID" value="THZ80422.1"/>
    <property type="molecule type" value="Genomic_DNA"/>
</dbReference>
<evidence type="ECO:0000313" key="1">
    <source>
        <dbReference type="EMBL" id="THZ80422.1"/>
    </source>
</evidence>
<dbReference type="InterPro" id="IPR053204">
    <property type="entry name" value="Oxopyrrolidines_Biosynth-assoc"/>
</dbReference>
<reference evidence="1 2" key="1">
    <citation type="submission" date="2018-10" db="EMBL/GenBank/DDBJ databases">
        <title>Fifty Aureobasidium pullulans genomes reveal a recombining polyextremotolerant generalist.</title>
        <authorList>
            <person name="Gostincar C."/>
            <person name="Turk M."/>
            <person name="Zajc J."/>
            <person name="Gunde-Cimerman N."/>
        </authorList>
    </citation>
    <scope>NUCLEOTIDE SEQUENCE [LARGE SCALE GENOMIC DNA]</scope>
    <source>
        <strain evidence="1 2">EXF-3403</strain>
    </source>
</reference>
<gene>
    <name evidence="1" type="ORF">D6C84_07465</name>
</gene>
<dbReference type="Proteomes" id="UP000310039">
    <property type="component" value="Unassembled WGS sequence"/>
</dbReference>
<dbReference type="PANTHER" id="PTHR38797:SF4">
    <property type="entry name" value="NUCLEAR PORE COMPLEX PROTEIN NUP85"/>
    <property type="match status" value="1"/>
</dbReference>
<proteinExistence type="predicted"/>
<dbReference type="PANTHER" id="PTHR38797">
    <property type="entry name" value="NUCLEAR PORE COMPLEX PROTEIN NUP85-RELATED"/>
    <property type="match status" value="1"/>
</dbReference>